<feature type="transmembrane region" description="Helical" evidence="2">
    <location>
        <begin position="536"/>
        <end position="553"/>
    </location>
</feature>
<dbReference type="Proteomes" id="UP001642464">
    <property type="component" value="Unassembled WGS sequence"/>
</dbReference>
<sequence>MLLRLSKGYQLVDMAGSARVQTFCCCLALLHVATAVGLAATTAPTAALWASALKLLGASSSTGSAQAVTAFVLAELLLWRPLPRPEVQGLPYTQPLQAPSGTDRGELQLSETPGFHAMRSMSDPVSRQSQSPRWIASWWSYIVPFLRRFAGGPILPIASLLIWSFQWPSLLALPLLAGALLLMVVPTKHRPLSWALLYMSTDALVLYAYNVYLSCLPEMLHTKVPSSYTWLERWGLQSFVPEGQSSLAYWRLRFVALQSLCLILLATSVRCVGRAEQVGDRNAPRDLQASALLRRAIWLARVGAVVLATFVSLSKENSFVGLAILLWLILLALSGYTASPHLAGWDGTRGHGWVWWILFFLSAATAILRLLWQVLATEPFLALGLSRNLLDMGGYLLLAGSSALQVRAFRASVESPPWMMSHTSLLAQCSSTFGIFLPMVLMFVVVMLPPASIFSFAVLLLFVAMAAVEQFGLHRFHSTVLMLTCLVAAIQLPFRFVVMLPSIKAFIQEHLPKADYKVLWEAFALDMDGEDARRKLMLMVALMLVSSFLCRGYKFWRGEGSLETVEWNEAWAEALREKLRGREGYIIQDQHGLRLDLSELNQVTPEQFPLKLTFPAEDQFKITEESCPRLVILLRAAASWSEALMILVSYFLLLSTDLLTRFQLLALTALLSSGRGWSYVGGLVSVSAMASLLIQWPRVWRIFMQKMSVLQVVSLLEEMETSIVQESEAEDAKIAKFSNMCERRSADLQYQIKTAKTEIEELSARISKADSKMEAMTTSIQETQESIAKDEEELKSATEVRTKETGDFKTAQQELLDVSATLERAMSVFEKEETSGKSLQAAIFAWNILCDWWSATSGRS</sequence>
<keyword evidence="1" id="KW-0175">Coiled coil</keyword>
<reference evidence="3 4" key="1">
    <citation type="submission" date="2024-02" db="EMBL/GenBank/DDBJ databases">
        <authorList>
            <person name="Chen Y."/>
            <person name="Shah S."/>
            <person name="Dougan E. K."/>
            <person name="Thang M."/>
            <person name="Chan C."/>
        </authorList>
    </citation>
    <scope>NUCLEOTIDE SEQUENCE [LARGE SCALE GENOMIC DNA]</scope>
</reference>
<feature type="transmembrane region" description="Helical" evidence="2">
    <location>
        <begin position="630"/>
        <end position="656"/>
    </location>
</feature>
<keyword evidence="4" id="KW-1185">Reference proteome</keyword>
<feature type="coiled-coil region" evidence="1">
    <location>
        <begin position="745"/>
        <end position="800"/>
    </location>
</feature>
<feature type="transmembrane region" description="Helical" evidence="2">
    <location>
        <begin position="254"/>
        <end position="272"/>
    </location>
</feature>
<protein>
    <submittedName>
        <fullName evidence="3">Uncharacterized protein</fullName>
    </submittedName>
</protein>
<organism evidence="3 4">
    <name type="scientific">Durusdinium trenchii</name>
    <dbReference type="NCBI Taxonomy" id="1381693"/>
    <lineage>
        <taxon>Eukaryota</taxon>
        <taxon>Sar</taxon>
        <taxon>Alveolata</taxon>
        <taxon>Dinophyceae</taxon>
        <taxon>Suessiales</taxon>
        <taxon>Symbiodiniaceae</taxon>
        <taxon>Durusdinium</taxon>
    </lineage>
</organism>
<gene>
    <name evidence="3" type="ORF">SCF082_LOCUS31552</name>
</gene>
<keyword evidence="2" id="KW-1133">Transmembrane helix</keyword>
<feature type="transmembrane region" description="Helical" evidence="2">
    <location>
        <begin position="480"/>
        <end position="503"/>
    </location>
</feature>
<proteinExistence type="predicted"/>
<feature type="transmembrane region" description="Helical" evidence="2">
    <location>
        <begin position="676"/>
        <end position="696"/>
    </location>
</feature>
<keyword evidence="2" id="KW-0472">Membrane</keyword>
<feature type="transmembrane region" description="Helical" evidence="2">
    <location>
        <begin position="192"/>
        <end position="212"/>
    </location>
</feature>
<evidence type="ECO:0000313" key="4">
    <source>
        <dbReference type="Proteomes" id="UP001642464"/>
    </source>
</evidence>
<name>A0ABP0N986_9DINO</name>
<feature type="transmembrane region" description="Helical" evidence="2">
    <location>
        <begin position="350"/>
        <end position="372"/>
    </location>
</feature>
<comment type="caution">
    <text evidence="3">The sequence shown here is derived from an EMBL/GenBank/DDBJ whole genome shotgun (WGS) entry which is preliminary data.</text>
</comment>
<keyword evidence="2" id="KW-0812">Transmembrane</keyword>
<evidence type="ECO:0000313" key="3">
    <source>
        <dbReference type="EMBL" id="CAK9059617.1"/>
    </source>
</evidence>
<feature type="transmembrane region" description="Helical" evidence="2">
    <location>
        <begin position="292"/>
        <end position="313"/>
    </location>
</feature>
<feature type="transmembrane region" description="Helical" evidence="2">
    <location>
        <begin position="451"/>
        <end position="468"/>
    </location>
</feature>
<evidence type="ECO:0000256" key="2">
    <source>
        <dbReference type="SAM" id="Phobius"/>
    </source>
</evidence>
<accession>A0ABP0N986</accession>
<feature type="transmembrane region" description="Helical" evidence="2">
    <location>
        <begin position="319"/>
        <end position="338"/>
    </location>
</feature>
<dbReference type="EMBL" id="CAXAMM010026780">
    <property type="protein sequence ID" value="CAK9059617.1"/>
    <property type="molecule type" value="Genomic_DNA"/>
</dbReference>
<evidence type="ECO:0000256" key="1">
    <source>
        <dbReference type="SAM" id="Coils"/>
    </source>
</evidence>
<feature type="transmembrane region" description="Helical" evidence="2">
    <location>
        <begin position="167"/>
        <end position="185"/>
    </location>
</feature>